<dbReference type="InterPro" id="IPR011854">
    <property type="entry name" value="HypE"/>
</dbReference>
<feature type="compositionally biased region" description="Basic and acidic residues" evidence="2">
    <location>
        <begin position="315"/>
        <end position="335"/>
    </location>
</feature>
<dbReference type="AlphaFoldDB" id="A0A897N1W7"/>
<feature type="region of interest" description="Disordered" evidence="2">
    <location>
        <begin position="309"/>
        <end position="335"/>
    </location>
</feature>
<organism evidence="5 6">
    <name type="scientific">Halapricum desulfuricans</name>
    <dbReference type="NCBI Taxonomy" id="2841257"/>
    <lineage>
        <taxon>Archaea</taxon>
        <taxon>Methanobacteriati</taxon>
        <taxon>Methanobacteriota</taxon>
        <taxon>Stenosarchaea group</taxon>
        <taxon>Halobacteria</taxon>
        <taxon>Halobacteriales</taxon>
        <taxon>Haloarculaceae</taxon>
        <taxon>Halapricum</taxon>
    </lineage>
</organism>
<evidence type="ECO:0000259" key="3">
    <source>
        <dbReference type="Pfam" id="PF00586"/>
    </source>
</evidence>
<dbReference type="EMBL" id="CP064787">
    <property type="protein sequence ID" value="QSG06511.1"/>
    <property type="molecule type" value="Genomic_DNA"/>
</dbReference>
<sequence>MTDLGKIDADFFERVIAPNLGADRENVSLGPTAGIDFGVLELGGRAVVTATDPLSVLPALGLERAGRLAIDIVLSDVAVSGIEPDHLTLGLTLPPDYERETLAAVWRGIDAHASELGVEVTATHVGRYPGVERSWIGSATALGIGDPEDLVRPDGARPGDELVVSTGPAAEVAGLFATLYPERLGLDPGTVATAQRRVNDIPAVEDALAAHRAGAVTAMHDATEGGIAGGLDEMADGAGVRFEIDAGAVPVAEGVDAVCSAIDVDPWRVTSCGTLLMAVESGEGEAVVAALEERGTPAAVVGRVREGNGVYADGQRVEPPARDPSWKAAERLSQS</sequence>
<dbReference type="InterPro" id="IPR036921">
    <property type="entry name" value="PurM-like_N_sf"/>
</dbReference>
<dbReference type="Gene3D" id="3.90.650.10">
    <property type="entry name" value="PurM-like C-terminal domain"/>
    <property type="match status" value="1"/>
</dbReference>
<gene>
    <name evidence="5" type="primary">hypE3</name>
    <name evidence="5" type="ORF">HSR121_2181</name>
</gene>
<dbReference type="GO" id="GO:0051604">
    <property type="term" value="P:protein maturation"/>
    <property type="evidence" value="ECO:0007669"/>
    <property type="project" value="TreeGrafter"/>
</dbReference>
<accession>A0A897N1W7</accession>
<dbReference type="CDD" id="cd06061">
    <property type="entry name" value="PurM-like1"/>
    <property type="match status" value="1"/>
</dbReference>
<proteinExistence type="inferred from homology"/>
<dbReference type="SUPFAM" id="SSF56042">
    <property type="entry name" value="PurM C-terminal domain-like"/>
    <property type="match status" value="1"/>
</dbReference>
<dbReference type="Gene3D" id="3.30.1330.10">
    <property type="entry name" value="PurM-like, N-terminal domain"/>
    <property type="match status" value="1"/>
</dbReference>
<comment type="similarity">
    <text evidence="1">Belongs to the HypE family.</text>
</comment>
<evidence type="ECO:0000313" key="5">
    <source>
        <dbReference type="EMBL" id="QSG06511.1"/>
    </source>
</evidence>
<dbReference type="Pfam" id="PF02769">
    <property type="entry name" value="AIRS_C"/>
    <property type="match status" value="1"/>
</dbReference>
<dbReference type="GeneID" id="68855747"/>
<dbReference type="InterPro" id="IPR010918">
    <property type="entry name" value="PurM-like_C_dom"/>
</dbReference>
<dbReference type="SUPFAM" id="SSF55326">
    <property type="entry name" value="PurM N-terminal domain-like"/>
    <property type="match status" value="1"/>
</dbReference>
<dbReference type="Pfam" id="PF00586">
    <property type="entry name" value="AIRS"/>
    <property type="match status" value="1"/>
</dbReference>
<dbReference type="PIRSF" id="PIRSF005644">
    <property type="entry name" value="Hdrgns_mtr_HypE"/>
    <property type="match status" value="1"/>
</dbReference>
<reference evidence="5" key="1">
    <citation type="submission" date="2020-11" db="EMBL/GenBank/DDBJ databases">
        <title>Carbohydrate-dependent, anaerobic sulfur respiration: A novel catabolism in halophilic archaea.</title>
        <authorList>
            <person name="Sorokin D.Y."/>
            <person name="Messina E."/>
            <person name="Smedile F."/>
            <person name="La Cono V."/>
            <person name="Hallsworth J.E."/>
            <person name="Yakimov M.M."/>
        </authorList>
    </citation>
    <scope>NUCLEOTIDE SEQUENCE</scope>
    <source>
        <strain evidence="5">HSR12-1</strain>
    </source>
</reference>
<dbReference type="InterPro" id="IPR036676">
    <property type="entry name" value="PurM-like_C_sf"/>
</dbReference>
<dbReference type="PANTHER" id="PTHR30303">
    <property type="entry name" value="HYDROGENASE ISOENZYMES FORMATION PROTEIN HYPE"/>
    <property type="match status" value="1"/>
</dbReference>
<dbReference type="RefSeq" id="WP_229113001.1">
    <property type="nucleotide sequence ID" value="NZ_CP064787.1"/>
</dbReference>
<dbReference type="InterPro" id="IPR016188">
    <property type="entry name" value="PurM-like_N"/>
</dbReference>
<protein>
    <submittedName>
        <fullName evidence="5">Hydrogenase maturation factor</fullName>
    </submittedName>
</protein>
<feature type="domain" description="PurM-like C-terminal" evidence="4">
    <location>
        <begin position="157"/>
        <end position="311"/>
    </location>
</feature>
<dbReference type="PANTHER" id="PTHR30303:SF4">
    <property type="entry name" value="HYDROGENASE EXPRESSION_FORMATION PROTEIN HYPE"/>
    <property type="match status" value="1"/>
</dbReference>
<evidence type="ECO:0000313" key="6">
    <source>
        <dbReference type="Proteomes" id="UP000663525"/>
    </source>
</evidence>
<evidence type="ECO:0000256" key="2">
    <source>
        <dbReference type="SAM" id="MobiDB-lite"/>
    </source>
</evidence>
<feature type="domain" description="PurM-like N-terminal" evidence="3">
    <location>
        <begin position="36"/>
        <end position="144"/>
    </location>
</feature>
<name>A0A897N1W7_9EURY</name>
<evidence type="ECO:0000256" key="1">
    <source>
        <dbReference type="ARBA" id="ARBA00006243"/>
    </source>
</evidence>
<evidence type="ECO:0000259" key="4">
    <source>
        <dbReference type="Pfam" id="PF02769"/>
    </source>
</evidence>
<dbReference type="Proteomes" id="UP000663525">
    <property type="component" value="Chromosome"/>
</dbReference>